<dbReference type="GO" id="GO:0046655">
    <property type="term" value="P:folic acid metabolic process"/>
    <property type="evidence" value="ECO:0007669"/>
    <property type="project" value="TreeGrafter"/>
</dbReference>
<dbReference type="InterPro" id="IPR024072">
    <property type="entry name" value="DHFR-like_dom_sf"/>
</dbReference>
<dbReference type="GO" id="GO:0046654">
    <property type="term" value="P:tetrahydrofolate biosynthetic process"/>
    <property type="evidence" value="ECO:0007669"/>
    <property type="project" value="UniProtKB-UniPathway"/>
</dbReference>
<keyword evidence="11" id="KW-1185">Reference proteome</keyword>
<evidence type="ECO:0000256" key="4">
    <source>
        <dbReference type="ARBA" id="ARBA00022563"/>
    </source>
</evidence>
<name>A0A4R1CG15_9ACTN</name>
<dbReference type="OrthoDB" id="9804315at2"/>
<dbReference type="Proteomes" id="UP000295453">
    <property type="component" value="Unassembled WGS sequence"/>
</dbReference>
<dbReference type="EC" id="1.5.1.3" evidence="3 7"/>
<proteinExistence type="inferred from homology"/>
<dbReference type="AlphaFoldDB" id="A0A4R1CG15"/>
<protein>
    <recommendedName>
        <fullName evidence="3 7">Dihydrofolate reductase</fullName>
        <ecNumber evidence="3 7">1.5.1.3</ecNumber>
    </recommendedName>
</protein>
<dbReference type="SUPFAM" id="SSF53597">
    <property type="entry name" value="Dihydrofolate reductase-like"/>
    <property type="match status" value="1"/>
</dbReference>
<dbReference type="GO" id="GO:0046452">
    <property type="term" value="P:dihydrofolate metabolic process"/>
    <property type="evidence" value="ECO:0007669"/>
    <property type="project" value="TreeGrafter"/>
</dbReference>
<comment type="catalytic activity">
    <reaction evidence="7">
        <text>(6S)-5,6,7,8-tetrahydrofolate + NADP(+) = 7,8-dihydrofolate + NADPH + H(+)</text>
        <dbReference type="Rhea" id="RHEA:15009"/>
        <dbReference type="ChEBI" id="CHEBI:15378"/>
        <dbReference type="ChEBI" id="CHEBI:57451"/>
        <dbReference type="ChEBI" id="CHEBI:57453"/>
        <dbReference type="ChEBI" id="CHEBI:57783"/>
        <dbReference type="ChEBI" id="CHEBI:58349"/>
        <dbReference type="EC" id="1.5.1.3"/>
    </reaction>
</comment>
<evidence type="ECO:0000256" key="6">
    <source>
        <dbReference type="ARBA" id="ARBA00023002"/>
    </source>
</evidence>
<dbReference type="RefSeq" id="WP_131582742.1">
    <property type="nucleotide sequence ID" value="NZ_SJZJ01000009.1"/>
</dbReference>
<dbReference type="EMBL" id="SJZJ01000009">
    <property type="protein sequence ID" value="TCJ28996.1"/>
    <property type="molecule type" value="Genomic_DNA"/>
</dbReference>
<evidence type="ECO:0000256" key="7">
    <source>
        <dbReference type="PIRNR" id="PIRNR000194"/>
    </source>
</evidence>
<dbReference type="PRINTS" id="PR00070">
    <property type="entry name" value="DHFR"/>
</dbReference>
<evidence type="ECO:0000256" key="8">
    <source>
        <dbReference type="RuleBase" id="RU004474"/>
    </source>
</evidence>
<evidence type="ECO:0000259" key="9">
    <source>
        <dbReference type="PROSITE" id="PS51330"/>
    </source>
</evidence>
<evidence type="ECO:0000256" key="2">
    <source>
        <dbReference type="ARBA" id="ARBA00009539"/>
    </source>
</evidence>
<keyword evidence="6 7" id="KW-0560">Oxidoreductase</keyword>
<reference evidence="10 11" key="1">
    <citation type="submission" date="2019-03" db="EMBL/GenBank/DDBJ databases">
        <authorList>
            <person name="Kim M.K.M."/>
        </authorList>
    </citation>
    <scope>NUCLEOTIDE SEQUENCE [LARGE SCALE GENOMIC DNA]</scope>
    <source>
        <strain evidence="10 11">18JY15-6</strain>
    </source>
</reference>
<dbReference type="GO" id="GO:0004146">
    <property type="term" value="F:dihydrofolate reductase activity"/>
    <property type="evidence" value="ECO:0007669"/>
    <property type="project" value="UniProtKB-EC"/>
</dbReference>
<dbReference type="InterPro" id="IPR017925">
    <property type="entry name" value="DHFR_CS"/>
</dbReference>
<dbReference type="PROSITE" id="PS51330">
    <property type="entry name" value="DHFR_2"/>
    <property type="match status" value="1"/>
</dbReference>
<dbReference type="Gene3D" id="3.40.430.10">
    <property type="entry name" value="Dihydrofolate Reductase, subunit A"/>
    <property type="match status" value="1"/>
</dbReference>
<feature type="domain" description="DHFR" evidence="9">
    <location>
        <begin position="4"/>
        <end position="160"/>
    </location>
</feature>
<dbReference type="InterPro" id="IPR001796">
    <property type="entry name" value="DHFR_dom"/>
</dbReference>
<dbReference type="UniPathway" id="UPA00077">
    <property type="reaction ID" value="UER00158"/>
</dbReference>
<comment type="similarity">
    <text evidence="2 7 8">Belongs to the dihydrofolate reductase family.</text>
</comment>
<comment type="caution">
    <text evidence="10">The sequence shown here is derived from an EMBL/GenBank/DDBJ whole genome shotgun (WGS) entry which is preliminary data.</text>
</comment>
<evidence type="ECO:0000256" key="5">
    <source>
        <dbReference type="ARBA" id="ARBA00022857"/>
    </source>
</evidence>
<dbReference type="CDD" id="cd00209">
    <property type="entry name" value="DHFR"/>
    <property type="match status" value="1"/>
</dbReference>
<dbReference type="Pfam" id="PF00186">
    <property type="entry name" value="DHFR_1"/>
    <property type="match status" value="1"/>
</dbReference>
<dbReference type="PROSITE" id="PS00075">
    <property type="entry name" value="DHFR_1"/>
    <property type="match status" value="1"/>
</dbReference>
<evidence type="ECO:0000256" key="3">
    <source>
        <dbReference type="ARBA" id="ARBA00012856"/>
    </source>
</evidence>
<sequence>MSKHVVMVAAVARNGVIGHEGDIPWSISEDLKHFRAVTKGHTVVMGRKTFDSIGHPLPFRTNIVVTRDPEWSHDNVFTATSLEEAVEVASGHTGDTVIMGGAQIYAQALPLATHQILTEVDLEPEGDTFYPVFEAEEWVETRREEYAGDPAYAFVWLSRR</sequence>
<dbReference type="PIRSF" id="PIRSF000194">
    <property type="entry name" value="DHFR"/>
    <property type="match status" value="1"/>
</dbReference>
<comment type="pathway">
    <text evidence="1 7">Cofactor biosynthesis; tetrahydrofolate biosynthesis; 5,6,7,8-tetrahydrofolate from 7,8-dihydrofolate: step 1/1.</text>
</comment>
<comment type="function">
    <text evidence="7">Key enzyme in folate metabolism. Catalyzes an essential reaction for de novo glycine and purine synthesis, and for DNA precursor synthesis.</text>
</comment>
<dbReference type="InterPro" id="IPR012259">
    <property type="entry name" value="DHFR"/>
</dbReference>
<dbReference type="GO" id="GO:0050661">
    <property type="term" value="F:NADP binding"/>
    <property type="evidence" value="ECO:0007669"/>
    <property type="project" value="InterPro"/>
</dbReference>
<keyword evidence="4 7" id="KW-0554">One-carbon metabolism</keyword>
<gene>
    <name evidence="10" type="ORF">EPD65_07485</name>
</gene>
<organism evidence="10 11">
    <name type="scientific">Nocardioides jejuensis</name>
    <dbReference type="NCBI Taxonomy" id="2502782"/>
    <lineage>
        <taxon>Bacteria</taxon>
        <taxon>Bacillati</taxon>
        <taxon>Actinomycetota</taxon>
        <taxon>Actinomycetes</taxon>
        <taxon>Propionibacteriales</taxon>
        <taxon>Nocardioidaceae</taxon>
        <taxon>Nocardioides</taxon>
    </lineage>
</organism>
<keyword evidence="5 7" id="KW-0521">NADP</keyword>
<dbReference type="PANTHER" id="PTHR48069">
    <property type="entry name" value="DIHYDROFOLATE REDUCTASE"/>
    <property type="match status" value="1"/>
</dbReference>
<accession>A0A4R1CG15</accession>
<dbReference type="PANTHER" id="PTHR48069:SF3">
    <property type="entry name" value="DIHYDROFOLATE REDUCTASE"/>
    <property type="match status" value="1"/>
</dbReference>
<evidence type="ECO:0000313" key="11">
    <source>
        <dbReference type="Proteomes" id="UP000295453"/>
    </source>
</evidence>
<evidence type="ECO:0000256" key="1">
    <source>
        <dbReference type="ARBA" id="ARBA00004903"/>
    </source>
</evidence>
<dbReference type="GO" id="GO:0006730">
    <property type="term" value="P:one-carbon metabolic process"/>
    <property type="evidence" value="ECO:0007669"/>
    <property type="project" value="UniProtKB-KW"/>
</dbReference>
<evidence type="ECO:0000313" key="10">
    <source>
        <dbReference type="EMBL" id="TCJ28996.1"/>
    </source>
</evidence>
<dbReference type="GO" id="GO:0005829">
    <property type="term" value="C:cytosol"/>
    <property type="evidence" value="ECO:0007669"/>
    <property type="project" value="TreeGrafter"/>
</dbReference>